<dbReference type="GO" id="GO:0005737">
    <property type="term" value="C:cytoplasm"/>
    <property type="evidence" value="ECO:0007669"/>
    <property type="project" value="UniProtKB-SubCell"/>
</dbReference>
<dbReference type="CDD" id="cd00611">
    <property type="entry name" value="PSAT_like"/>
    <property type="match status" value="1"/>
</dbReference>
<comment type="catalytic activity">
    <reaction evidence="10 12">
        <text>4-(phosphooxy)-L-threonine + 2-oxoglutarate = (R)-3-hydroxy-2-oxo-4-phosphooxybutanoate + L-glutamate</text>
        <dbReference type="Rhea" id="RHEA:16573"/>
        <dbReference type="ChEBI" id="CHEBI:16810"/>
        <dbReference type="ChEBI" id="CHEBI:29985"/>
        <dbReference type="ChEBI" id="CHEBI:58452"/>
        <dbReference type="ChEBI" id="CHEBI:58538"/>
        <dbReference type="EC" id="2.6.1.52"/>
    </reaction>
</comment>
<comment type="subunit">
    <text evidence="12">Homodimer.</text>
</comment>
<sequence length="421" mass="46336">MARLCMHLHSRQVQPLRHSASPAAGSRFPQGAASRCGVCLLVASNQKQARTDPTYLTRVDMSKRAFNFCAGPAALPEAVLLRAQAELLDWHGKGLSVMEMSHRSDEFVSIATKAEQDLRDLLSIPSNYKVLFLQGGASQQFAQIALNLLPENGKADYIDTGIWSQKAIDEASRYGAINVAASAKAYDYFAIPGQNEWKLSKDAAYVHYAPNETIGGLEFNWIPETGDVPLVADMSSDILSRPLDISRFGMIYAGAQKNIGPSGIVVVIIREDLLGRARSLCPTMLDYKVAADNGSMYNTPPTLAWYLSGLVFEWLKEQGGVEAIGKRNEIKQRTLYDFIDASELYSNPINKPDRSWMNVPFRLADDRLDKPFLAGADANGLLNLKGHRSVGGMRASIYNAIDINAINALVAYMKDFEKEHG</sequence>
<dbReference type="InterPro" id="IPR015424">
    <property type="entry name" value="PyrdxlP-dep_Trfase"/>
</dbReference>
<dbReference type="Gene3D" id="3.40.640.10">
    <property type="entry name" value="Type I PLP-dependent aspartate aminotransferase-like (Major domain)"/>
    <property type="match status" value="1"/>
</dbReference>
<comment type="catalytic activity">
    <reaction evidence="11 12">
        <text>O-phospho-L-serine + 2-oxoglutarate = 3-phosphooxypyruvate + L-glutamate</text>
        <dbReference type="Rhea" id="RHEA:14329"/>
        <dbReference type="ChEBI" id="CHEBI:16810"/>
        <dbReference type="ChEBI" id="CHEBI:18110"/>
        <dbReference type="ChEBI" id="CHEBI:29985"/>
        <dbReference type="ChEBI" id="CHEBI:57524"/>
        <dbReference type="EC" id="2.6.1.52"/>
    </reaction>
</comment>
<feature type="binding site" evidence="12">
    <location>
        <position position="103"/>
    </location>
    <ligand>
        <name>L-glutamate</name>
        <dbReference type="ChEBI" id="CHEBI:29985"/>
    </ligand>
</feature>
<keyword evidence="9 12" id="KW-0718">Serine biosynthesis</keyword>
<evidence type="ECO:0000256" key="2">
    <source>
        <dbReference type="ARBA" id="ARBA00005099"/>
    </source>
</evidence>
<comment type="pathway">
    <text evidence="1 12">Cofactor biosynthesis; pyridoxine 5'-phosphate biosynthesis; pyridoxine 5'-phosphate from D-erythrose 4-phosphate: step 3/5.</text>
</comment>
<keyword evidence="8 12" id="KW-0664">Pyridoxine biosynthesis</keyword>
<comment type="similarity">
    <text evidence="3 12">Belongs to the class-V pyridoxal-phosphate-dependent aminotransferase family. SerC subfamily.</text>
</comment>
<evidence type="ECO:0000256" key="1">
    <source>
        <dbReference type="ARBA" id="ARBA00004915"/>
    </source>
</evidence>
<comment type="caution">
    <text evidence="14">The sequence shown here is derived from an EMBL/GenBank/DDBJ whole genome shotgun (WGS) entry which is preliminary data.</text>
</comment>
<keyword evidence="7 12" id="KW-0663">Pyridoxal phosphate</keyword>
<accession>A0A3M5KQG6</accession>
<dbReference type="PIRSF" id="PIRSF000525">
    <property type="entry name" value="SerC"/>
    <property type="match status" value="1"/>
</dbReference>
<gene>
    <name evidence="12" type="primary">serC</name>
    <name evidence="14" type="ORF">ALP48_100075</name>
</gene>
<dbReference type="GO" id="GO:0008615">
    <property type="term" value="P:pyridoxine biosynthetic process"/>
    <property type="evidence" value="ECO:0007669"/>
    <property type="project" value="UniProtKB-UniRule"/>
</dbReference>
<evidence type="ECO:0000256" key="9">
    <source>
        <dbReference type="ARBA" id="ARBA00023299"/>
    </source>
</evidence>
<comment type="subcellular location">
    <subcellularLocation>
        <location evidence="12">Cytoplasm</location>
    </subcellularLocation>
</comment>
<comment type="caution">
    <text evidence="12">Lacks conserved residue(s) required for the propagation of feature annotation.</text>
</comment>
<feature type="binding site" evidence="12">
    <location>
        <begin position="137"/>
        <end position="138"/>
    </location>
    <ligand>
        <name>pyridoxal 5'-phosphate</name>
        <dbReference type="ChEBI" id="CHEBI:597326"/>
    </ligand>
</feature>
<dbReference type="UniPathway" id="UPA00135">
    <property type="reaction ID" value="UER00197"/>
</dbReference>
<dbReference type="PANTHER" id="PTHR43247:SF1">
    <property type="entry name" value="PHOSPHOSERINE AMINOTRANSFERASE"/>
    <property type="match status" value="1"/>
</dbReference>
<dbReference type="GO" id="GO:0006564">
    <property type="term" value="P:L-serine biosynthetic process"/>
    <property type="evidence" value="ECO:0007669"/>
    <property type="project" value="UniProtKB-UniRule"/>
</dbReference>
<evidence type="ECO:0000256" key="3">
    <source>
        <dbReference type="ARBA" id="ARBA00006904"/>
    </source>
</evidence>
<feature type="binding site" evidence="12">
    <location>
        <position position="256"/>
    </location>
    <ligand>
        <name>pyridoxal 5'-phosphate</name>
        <dbReference type="ChEBI" id="CHEBI:597326"/>
    </ligand>
</feature>
<feature type="binding site" evidence="12">
    <location>
        <position position="233"/>
    </location>
    <ligand>
        <name>pyridoxal 5'-phosphate</name>
        <dbReference type="ChEBI" id="CHEBI:597326"/>
    </ligand>
</feature>
<dbReference type="InterPro" id="IPR022278">
    <property type="entry name" value="Pser_aminoTfrase"/>
</dbReference>
<dbReference type="InterPro" id="IPR015421">
    <property type="entry name" value="PyrdxlP-dep_Trfase_major"/>
</dbReference>
<keyword evidence="4 12" id="KW-0032">Aminotransferase</keyword>
<dbReference type="GO" id="GO:0030170">
    <property type="term" value="F:pyridoxal phosphate binding"/>
    <property type="evidence" value="ECO:0007669"/>
    <property type="project" value="UniProtKB-UniRule"/>
</dbReference>
<dbReference type="NCBIfam" id="TIGR01364">
    <property type="entry name" value="serC_1"/>
    <property type="match status" value="1"/>
</dbReference>
<name>A0A3M5KQG6_PSESX</name>
<dbReference type="Pfam" id="PF00266">
    <property type="entry name" value="Aminotran_5"/>
    <property type="match status" value="1"/>
</dbReference>
<evidence type="ECO:0000313" key="14">
    <source>
        <dbReference type="EMBL" id="RMT37918.1"/>
    </source>
</evidence>
<dbReference type="HAMAP" id="MF_00160">
    <property type="entry name" value="SerC_aminotrans_5"/>
    <property type="match status" value="1"/>
</dbReference>
<keyword evidence="6 12" id="KW-0808">Transferase</keyword>
<dbReference type="SUPFAM" id="SSF53383">
    <property type="entry name" value="PLP-dependent transferases"/>
    <property type="match status" value="1"/>
</dbReference>
<organism evidence="14 15">
    <name type="scientific">Pseudomonas syringae pv. solidagae</name>
    <dbReference type="NCBI Taxonomy" id="264458"/>
    <lineage>
        <taxon>Bacteria</taxon>
        <taxon>Pseudomonadati</taxon>
        <taxon>Pseudomonadota</taxon>
        <taxon>Gammaproteobacteria</taxon>
        <taxon>Pseudomonadales</taxon>
        <taxon>Pseudomonadaceae</taxon>
        <taxon>Pseudomonas</taxon>
        <taxon>Pseudomonas syringae</taxon>
    </lineage>
</organism>
<evidence type="ECO:0000256" key="4">
    <source>
        <dbReference type="ARBA" id="ARBA00022576"/>
    </source>
</evidence>
<feature type="modified residue" description="N6-(pyridoxal phosphate)lysine" evidence="12">
    <location>
        <position position="257"/>
    </location>
</feature>
<dbReference type="Proteomes" id="UP000268096">
    <property type="component" value="Unassembled WGS sequence"/>
</dbReference>
<feature type="binding site" evidence="12">
    <location>
        <begin position="298"/>
        <end position="299"/>
    </location>
    <ligand>
        <name>pyridoxal 5'-phosphate</name>
        <dbReference type="ChEBI" id="CHEBI:597326"/>
    </ligand>
</feature>
<dbReference type="GO" id="GO:0004648">
    <property type="term" value="F:O-phospho-L-serine:2-oxoglutarate aminotransferase activity"/>
    <property type="evidence" value="ECO:0007669"/>
    <property type="project" value="UniProtKB-UniRule"/>
</dbReference>
<feature type="domain" description="Aminotransferase class V" evidence="13">
    <location>
        <begin position="66"/>
        <end position="409"/>
    </location>
</feature>
<feature type="binding site" evidence="12">
    <location>
        <position position="163"/>
    </location>
    <ligand>
        <name>pyridoxal 5'-phosphate</name>
        <dbReference type="ChEBI" id="CHEBI:597326"/>
    </ligand>
</feature>
<evidence type="ECO:0000259" key="13">
    <source>
        <dbReference type="Pfam" id="PF00266"/>
    </source>
</evidence>
<dbReference type="PANTHER" id="PTHR43247">
    <property type="entry name" value="PHOSPHOSERINE AMINOTRANSFERASE"/>
    <property type="match status" value="1"/>
</dbReference>
<reference evidence="14 15" key="1">
    <citation type="submission" date="2018-08" db="EMBL/GenBank/DDBJ databases">
        <title>Recombination of ecologically and evolutionarily significant loci maintains genetic cohesion in the Pseudomonas syringae species complex.</title>
        <authorList>
            <person name="Dillon M."/>
            <person name="Thakur S."/>
            <person name="Almeida R.N.D."/>
            <person name="Weir B.S."/>
            <person name="Guttman D.S."/>
        </authorList>
    </citation>
    <scope>NUCLEOTIDE SEQUENCE [LARGE SCALE GENOMIC DNA]</scope>
    <source>
        <strain evidence="14 15">ICMP 16926</strain>
    </source>
</reference>
<comment type="function">
    <text evidence="12">Catalyzes the reversible conversion of 3-phosphohydroxypyruvate to phosphoserine and of 3-hydroxy-2-oxo-4-phosphonooxybutanoate to phosphohydroxythreonine.</text>
</comment>
<evidence type="ECO:0000256" key="11">
    <source>
        <dbReference type="ARBA" id="ARBA00049007"/>
    </source>
</evidence>
<dbReference type="Gene3D" id="3.90.1150.10">
    <property type="entry name" value="Aspartate Aminotransferase, domain 1"/>
    <property type="match status" value="1"/>
</dbReference>
<evidence type="ECO:0000313" key="15">
    <source>
        <dbReference type="Proteomes" id="UP000268096"/>
    </source>
</evidence>
<dbReference type="EMBL" id="RBTH01000412">
    <property type="protein sequence ID" value="RMT37918.1"/>
    <property type="molecule type" value="Genomic_DNA"/>
</dbReference>
<dbReference type="UniPathway" id="UPA00244">
    <property type="reaction ID" value="UER00311"/>
</dbReference>
<keyword evidence="5 12" id="KW-0028">Amino-acid biosynthesis</keyword>
<dbReference type="FunFam" id="3.40.640.10:FF:000010">
    <property type="entry name" value="Phosphoserine aminotransferase"/>
    <property type="match status" value="1"/>
</dbReference>
<evidence type="ECO:0000256" key="8">
    <source>
        <dbReference type="ARBA" id="ARBA00023096"/>
    </source>
</evidence>
<evidence type="ECO:0000256" key="12">
    <source>
        <dbReference type="HAMAP-Rule" id="MF_00160"/>
    </source>
</evidence>
<keyword evidence="12" id="KW-0963">Cytoplasm</keyword>
<dbReference type="AlphaFoldDB" id="A0A3M5KQG6"/>
<dbReference type="InterPro" id="IPR015422">
    <property type="entry name" value="PyrdxlP-dep_Trfase_small"/>
</dbReference>
<dbReference type="FunFam" id="3.90.1150.10:FF:000006">
    <property type="entry name" value="Phosphoserine aminotransferase"/>
    <property type="match status" value="1"/>
</dbReference>
<feature type="binding site" evidence="12">
    <location>
        <position position="213"/>
    </location>
    <ligand>
        <name>pyridoxal 5'-phosphate</name>
        <dbReference type="ChEBI" id="CHEBI:597326"/>
    </ligand>
</feature>
<dbReference type="EC" id="2.6.1.52" evidence="12"/>
<proteinExistence type="inferred from homology"/>
<comment type="pathway">
    <text evidence="2 12">Amino-acid biosynthesis; L-serine biosynthesis; L-serine from 3-phospho-D-glycerate: step 2/3.</text>
</comment>
<evidence type="ECO:0000256" key="7">
    <source>
        <dbReference type="ARBA" id="ARBA00022898"/>
    </source>
</evidence>
<evidence type="ECO:0000256" key="10">
    <source>
        <dbReference type="ARBA" id="ARBA00047630"/>
    </source>
</evidence>
<protein>
    <recommendedName>
        <fullName evidence="12">Phosphoserine aminotransferase</fullName>
        <ecNumber evidence="12">2.6.1.52</ecNumber>
    </recommendedName>
    <alternativeName>
        <fullName evidence="12">Phosphohydroxythreonine aminotransferase</fullName>
        <shortName evidence="12">PSAT</shortName>
    </alternativeName>
</protein>
<dbReference type="InterPro" id="IPR000192">
    <property type="entry name" value="Aminotrans_V_dom"/>
</dbReference>
<dbReference type="NCBIfam" id="NF003764">
    <property type="entry name" value="PRK05355.1"/>
    <property type="match status" value="1"/>
</dbReference>
<evidence type="ECO:0000256" key="6">
    <source>
        <dbReference type="ARBA" id="ARBA00022679"/>
    </source>
</evidence>
<evidence type="ECO:0000256" key="5">
    <source>
        <dbReference type="ARBA" id="ARBA00022605"/>
    </source>
</evidence>
<comment type="cofactor">
    <cofactor evidence="12">
        <name>pyridoxal 5'-phosphate</name>
        <dbReference type="ChEBI" id="CHEBI:597326"/>
    </cofactor>
    <text evidence="12">Binds 1 pyridoxal phosphate per subunit.</text>
</comment>